<evidence type="ECO:0000313" key="2">
    <source>
        <dbReference type="EMBL" id="ANF23482.1"/>
    </source>
</evidence>
<organism evidence="2 3">
    <name type="scientific">Thermococcus piezophilus</name>
    <dbReference type="NCBI Taxonomy" id="1712654"/>
    <lineage>
        <taxon>Archaea</taxon>
        <taxon>Methanobacteriati</taxon>
        <taxon>Methanobacteriota</taxon>
        <taxon>Thermococci</taxon>
        <taxon>Thermococcales</taxon>
        <taxon>Thermococcaceae</taxon>
        <taxon>Thermococcus</taxon>
    </lineage>
</organism>
<dbReference type="AlphaFoldDB" id="A0A172WJ36"/>
<dbReference type="EMBL" id="CP015520">
    <property type="protein sequence ID" value="ANF23482.1"/>
    <property type="molecule type" value="Genomic_DNA"/>
</dbReference>
<feature type="domain" description="DUF835" evidence="1">
    <location>
        <begin position="8"/>
        <end position="89"/>
    </location>
</feature>
<dbReference type="Pfam" id="PF05763">
    <property type="entry name" value="DUF835"/>
    <property type="match status" value="1"/>
</dbReference>
<proteinExistence type="predicted"/>
<keyword evidence="3" id="KW-1185">Reference proteome</keyword>
<sequence length="98" mass="11409">MDNQCRWENPIHPTSLAPLLQKLVDSADQNTVIIFDGLEYLILENRFESIFKFLTTLKDKRILIGATLIVMLDPAAIKEKHLKLLEREFKWLDTKNKG</sequence>
<dbReference type="InterPro" id="IPR008553">
    <property type="entry name" value="DUF835"/>
</dbReference>
<name>A0A172WJ36_9EURY</name>
<evidence type="ECO:0000259" key="1">
    <source>
        <dbReference type="Pfam" id="PF05763"/>
    </source>
</evidence>
<dbReference type="Proteomes" id="UP000076969">
    <property type="component" value="Chromosome"/>
</dbReference>
<evidence type="ECO:0000313" key="3">
    <source>
        <dbReference type="Proteomes" id="UP000076969"/>
    </source>
</evidence>
<dbReference type="KEGG" id="tpie:A7C91_10175"/>
<gene>
    <name evidence="2" type="ORF">A7C91_10175</name>
</gene>
<dbReference type="GeneID" id="28496563"/>
<reference evidence="3" key="1">
    <citation type="journal article" date="2016" name="Syst. Appl. Microbiol.">
        <title>Thermococcus piezophilus sp. nov., a novel hyperthermophilic and piezophilic archaeon with a broad pressure range for growth, isolated from a deepest hydrothermal vent at the Mid-Cayman Rise.</title>
        <authorList>
            <person name="Dalmasso C."/>
            <person name="Oger P."/>
            <person name="Selva G."/>
            <person name="Courtine D."/>
            <person name="L'Haridon S."/>
            <person name="Garlaschelli A."/>
            <person name="Roussel E."/>
            <person name="Miyazaki J."/>
            <person name="Reveillaud J."/>
            <person name="Jebbar M."/>
            <person name="Takai K."/>
            <person name="Maignien L."/>
            <person name="Alain K."/>
        </authorList>
    </citation>
    <scope>NUCLEOTIDE SEQUENCE [LARGE SCALE GENOMIC DNA]</scope>
    <source>
        <strain evidence="3">CDGS</strain>
    </source>
</reference>
<protein>
    <recommendedName>
        <fullName evidence="1">DUF835 domain-containing protein</fullName>
    </recommendedName>
</protein>
<accession>A0A172WJ36</accession>
<dbReference type="RefSeq" id="WP_068667184.1">
    <property type="nucleotide sequence ID" value="NZ_CP015520.1"/>
</dbReference>
<dbReference type="STRING" id="1712654.A7C91_10175"/>
<dbReference type="OrthoDB" id="86314at2157"/>